<dbReference type="EMBL" id="JBHRTN010000018">
    <property type="protein sequence ID" value="MFC3126243.1"/>
    <property type="molecule type" value="Genomic_DNA"/>
</dbReference>
<comment type="caution">
    <text evidence="3">The sequence shown here is derived from an EMBL/GenBank/DDBJ whole genome shotgun (WGS) entry which is preliminary data.</text>
</comment>
<gene>
    <name evidence="3" type="ORF">ACFOD4_14340</name>
</gene>
<proteinExistence type="predicted"/>
<dbReference type="RefSeq" id="WP_379597451.1">
    <property type="nucleotide sequence ID" value="NZ_JBHRTN010000018.1"/>
</dbReference>
<feature type="transmembrane region" description="Helical" evidence="2">
    <location>
        <begin position="46"/>
        <end position="65"/>
    </location>
</feature>
<evidence type="ECO:0000256" key="2">
    <source>
        <dbReference type="SAM" id="Phobius"/>
    </source>
</evidence>
<evidence type="ECO:0000313" key="4">
    <source>
        <dbReference type="Proteomes" id="UP001595593"/>
    </source>
</evidence>
<accession>A0ABV7G0P0</accession>
<organism evidence="3 4">
    <name type="scientific">Teichococcus globiformis</name>
    <dbReference type="NCBI Taxonomy" id="2307229"/>
    <lineage>
        <taxon>Bacteria</taxon>
        <taxon>Pseudomonadati</taxon>
        <taxon>Pseudomonadota</taxon>
        <taxon>Alphaproteobacteria</taxon>
        <taxon>Acetobacterales</taxon>
        <taxon>Roseomonadaceae</taxon>
        <taxon>Roseomonas</taxon>
    </lineage>
</organism>
<keyword evidence="2" id="KW-0472">Membrane</keyword>
<reference evidence="4" key="1">
    <citation type="journal article" date="2019" name="Int. J. Syst. Evol. Microbiol.">
        <title>The Global Catalogue of Microorganisms (GCM) 10K type strain sequencing project: providing services to taxonomists for standard genome sequencing and annotation.</title>
        <authorList>
            <consortium name="The Broad Institute Genomics Platform"/>
            <consortium name="The Broad Institute Genome Sequencing Center for Infectious Disease"/>
            <person name="Wu L."/>
            <person name="Ma J."/>
        </authorList>
    </citation>
    <scope>NUCLEOTIDE SEQUENCE [LARGE SCALE GENOMIC DNA]</scope>
    <source>
        <strain evidence="4">KCTC 52094</strain>
    </source>
</reference>
<evidence type="ECO:0000256" key="1">
    <source>
        <dbReference type="SAM" id="MobiDB-lite"/>
    </source>
</evidence>
<sequence length="66" mass="7373">MSDRQDPNVREQVIEPKPGHHDAPMPDKPIGTQQVRQGETSGRVRWVLGVSLLLVIILFILAYVVA</sequence>
<name>A0ABV7G0P0_9PROT</name>
<feature type="compositionally biased region" description="Basic and acidic residues" evidence="1">
    <location>
        <begin position="1"/>
        <end position="25"/>
    </location>
</feature>
<keyword evidence="4" id="KW-1185">Reference proteome</keyword>
<keyword evidence="2" id="KW-0812">Transmembrane</keyword>
<dbReference type="Proteomes" id="UP001595593">
    <property type="component" value="Unassembled WGS sequence"/>
</dbReference>
<evidence type="ECO:0000313" key="3">
    <source>
        <dbReference type="EMBL" id="MFC3126243.1"/>
    </source>
</evidence>
<protein>
    <submittedName>
        <fullName evidence="3">Uncharacterized protein</fullName>
    </submittedName>
</protein>
<keyword evidence="2" id="KW-1133">Transmembrane helix</keyword>
<feature type="region of interest" description="Disordered" evidence="1">
    <location>
        <begin position="1"/>
        <end position="36"/>
    </location>
</feature>